<dbReference type="OrthoDB" id="3208380at2"/>
<dbReference type="NCBIfam" id="NF038319">
    <property type="entry name" value="DISARM_DrmC_I"/>
    <property type="match status" value="1"/>
</dbReference>
<evidence type="ECO:0000313" key="3">
    <source>
        <dbReference type="Proteomes" id="UP000053413"/>
    </source>
</evidence>
<accession>A0A0X3VTP0</accession>
<organism evidence="2 3">
    <name type="scientific">Streptomyces violaceusniger</name>
    <dbReference type="NCBI Taxonomy" id="68280"/>
    <lineage>
        <taxon>Bacteria</taxon>
        <taxon>Bacillati</taxon>
        <taxon>Actinomycetota</taxon>
        <taxon>Actinomycetes</taxon>
        <taxon>Kitasatosporales</taxon>
        <taxon>Streptomycetaceae</taxon>
        <taxon>Streptomyces</taxon>
        <taxon>Streptomyces violaceusniger group</taxon>
    </lineage>
</organism>
<dbReference type="GO" id="GO:0003824">
    <property type="term" value="F:catalytic activity"/>
    <property type="evidence" value="ECO:0007669"/>
    <property type="project" value="InterPro"/>
</dbReference>
<dbReference type="InterPro" id="IPR047955">
    <property type="entry name" value="DrmC-like"/>
</dbReference>
<dbReference type="PROSITE" id="PS50035">
    <property type="entry name" value="PLD"/>
    <property type="match status" value="1"/>
</dbReference>
<dbReference type="Pfam" id="PF13091">
    <property type="entry name" value="PLDc_2"/>
    <property type="match status" value="1"/>
</dbReference>
<name>A0A0X3VTP0_STRVO</name>
<comment type="caution">
    <text evidence="2">The sequence shown here is derived from an EMBL/GenBank/DDBJ whole genome shotgun (WGS) entry which is preliminary data.</text>
</comment>
<dbReference type="Gene3D" id="3.30.870.10">
    <property type="entry name" value="Endonuclease Chain A"/>
    <property type="match status" value="1"/>
</dbReference>
<dbReference type="EMBL" id="LLZJ01000384">
    <property type="protein sequence ID" value="KUL47642.1"/>
    <property type="molecule type" value="Genomic_DNA"/>
</dbReference>
<dbReference type="CDD" id="cd09132">
    <property type="entry name" value="PLDc_unchar4"/>
    <property type="match status" value="1"/>
</dbReference>
<protein>
    <submittedName>
        <fullName evidence="2">Phosphatidylserine synthase</fullName>
    </submittedName>
</protein>
<dbReference type="AlphaFoldDB" id="A0A0X3VTP0"/>
<dbReference type="GO" id="GO:0006793">
    <property type="term" value="P:phosphorus metabolic process"/>
    <property type="evidence" value="ECO:0007669"/>
    <property type="project" value="UniProtKB-ARBA"/>
</dbReference>
<dbReference type="InterPro" id="IPR001736">
    <property type="entry name" value="PLipase_D/transphosphatidylase"/>
</dbReference>
<dbReference type="Proteomes" id="UP000053413">
    <property type="component" value="Unassembled WGS sequence"/>
</dbReference>
<dbReference type="SUPFAM" id="SSF56024">
    <property type="entry name" value="Phospholipase D/nuclease"/>
    <property type="match status" value="1"/>
</dbReference>
<gene>
    <name evidence="2" type="ORF">ADL28_32065</name>
</gene>
<proteinExistence type="predicted"/>
<dbReference type="RefSeq" id="WP_059147284.1">
    <property type="nucleotide sequence ID" value="NZ_LLZJ01000384.1"/>
</dbReference>
<reference evidence="3" key="1">
    <citation type="submission" date="2015-10" db="EMBL/GenBank/DDBJ databases">
        <authorList>
            <person name="Ju K.-S."/>
            <person name="Doroghazi J.R."/>
            <person name="Metcalf W.W."/>
        </authorList>
    </citation>
    <scope>NUCLEOTIDE SEQUENCE [LARGE SCALE GENOMIC DNA]</scope>
    <source>
        <strain evidence="3">NRRL F-8817</strain>
    </source>
</reference>
<evidence type="ECO:0000313" key="2">
    <source>
        <dbReference type="EMBL" id="KUL47642.1"/>
    </source>
</evidence>
<sequence>MSRRRFEAAAAAAAASLGPTRTKAVATLLTQGRSAAYILGRVQTPAALEAVGALLASITADEVPSAEAAAYLRGYTAAWTRQREATEARAVWSGPSTPGTPGRSTAQVLTEVIRAAEHRLVAMTYSARSYAPLTSALSEAVARGVIVDIVVETLEGAGGLLSGREPADAFSGIPGLRLWHWPSAERPAPGSRLHAKLAIADDQVLFLTSANLTAAGAERNIEAGVLLHGGPMPGRMADHIRELQRRGVLERRPDPS</sequence>
<dbReference type="InterPro" id="IPR025202">
    <property type="entry name" value="PLD-like_dom"/>
</dbReference>
<feature type="domain" description="PLD phosphodiesterase" evidence="1">
    <location>
        <begin position="189"/>
        <end position="216"/>
    </location>
</feature>
<evidence type="ECO:0000259" key="1">
    <source>
        <dbReference type="PROSITE" id="PS50035"/>
    </source>
</evidence>